<keyword evidence="2" id="KW-1185">Reference proteome</keyword>
<accession>A0A8K0D437</accession>
<proteinExistence type="predicted"/>
<name>A0A8K0D437_IGNLU</name>
<dbReference type="AlphaFoldDB" id="A0A8K0D437"/>
<evidence type="ECO:0008006" key="3">
    <source>
        <dbReference type="Google" id="ProtNLM"/>
    </source>
</evidence>
<sequence length="186" mass="21772">MRRDVYGNPFVHEKRQLSEPHTRATLLFHERNGTTSNKEGLWEVVTKENLQDADKNEWNSKNIKAKALIGLLVVDSQLIYIRKLEAAKEYWTALRNHHEKSRFLKQSVIFKKSCRVKLDVDRKMENYLNKMTQIVDKLARIGQNSGENLIVTFMLSSLPESYDTIMVLEIRLVEKLTIETVQEKLI</sequence>
<dbReference type="OrthoDB" id="6773591at2759"/>
<gene>
    <name evidence="1" type="ORF">ILUMI_09315</name>
</gene>
<reference evidence="1" key="1">
    <citation type="submission" date="2019-08" db="EMBL/GenBank/DDBJ databases">
        <title>The genome of the North American firefly Photinus pyralis.</title>
        <authorList>
            <consortium name="Photinus pyralis genome working group"/>
            <person name="Fallon T.R."/>
            <person name="Sander Lower S.E."/>
            <person name="Weng J.-K."/>
        </authorList>
    </citation>
    <scope>NUCLEOTIDE SEQUENCE</scope>
    <source>
        <strain evidence="1">TRF0915ILg1</strain>
        <tissue evidence="1">Whole body</tissue>
    </source>
</reference>
<evidence type="ECO:0000313" key="2">
    <source>
        <dbReference type="Proteomes" id="UP000801492"/>
    </source>
</evidence>
<evidence type="ECO:0000313" key="1">
    <source>
        <dbReference type="EMBL" id="KAF2896861.1"/>
    </source>
</evidence>
<organism evidence="1 2">
    <name type="scientific">Ignelater luminosus</name>
    <name type="common">Cucubano</name>
    <name type="synonym">Pyrophorus luminosus</name>
    <dbReference type="NCBI Taxonomy" id="2038154"/>
    <lineage>
        <taxon>Eukaryota</taxon>
        <taxon>Metazoa</taxon>
        <taxon>Ecdysozoa</taxon>
        <taxon>Arthropoda</taxon>
        <taxon>Hexapoda</taxon>
        <taxon>Insecta</taxon>
        <taxon>Pterygota</taxon>
        <taxon>Neoptera</taxon>
        <taxon>Endopterygota</taxon>
        <taxon>Coleoptera</taxon>
        <taxon>Polyphaga</taxon>
        <taxon>Elateriformia</taxon>
        <taxon>Elateroidea</taxon>
        <taxon>Elateridae</taxon>
        <taxon>Agrypninae</taxon>
        <taxon>Pyrophorini</taxon>
        <taxon>Ignelater</taxon>
    </lineage>
</organism>
<dbReference type="EMBL" id="VTPC01004696">
    <property type="protein sequence ID" value="KAF2896861.1"/>
    <property type="molecule type" value="Genomic_DNA"/>
</dbReference>
<dbReference type="Pfam" id="PF14223">
    <property type="entry name" value="Retrotran_gag_2"/>
    <property type="match status" value="1"/>
</dbReference>
<protein>
    <recommendedName>
        <fullName evidence="3">Retrovirus-related Pol polyprotein from transposon TNT 1-94</fullName>
    </recommendedName>
</protein>
<comment type="caution">
    <text evidence="1">The sequence shown here is derived from an EMBL/GenBank/DDBJ whole genome shotgun (WGS) entry which is preliminary data.</text>
</comment>
<dbReference type="Proteomes" id="UP000801492">
    <property type="component" value="Unassembled WGS sequence"/>
</dbReference>